<dbReference type="Proteomes" id="UP000318939">
    <property type="component" value="Chromosome"/>
</dbReference>
<dbReference type="EMBL" id="CP117267">
    <property type="protein sequence ID" value="WFS24759.1"/>
    <property type="molecule type" value="Genomic_DNA"/>
</dbReference>
<evidence type="ECO:0000259" key="1">
    <source>
        <dbReference type="Pfam" id="PF00188"/>
    </source>
</evidence>
<feature type="domain" description="SCP" evidence="1">
    <location>
        <begin position="49"/>
        <end position="150"/>
    </location>
</feature>
<dbReference type="CDD" id="cd05379">
    <property type="entry name" value="CAP_bacterial"/>
    <property type="match status" value="1"/>
</dbReference>
<dbReference type="InterPro" id="IPR014044">
    <property type="entry name" value="CAP_dom"/>
</dbReference>
<reference evidence="2" key="1">
    <citation type="journal article" date="2019" name="Phytopathology">
        <title>A Novel Group of Rhizobium tumorigenes-Like Agrobacteria Associated with Crown Gall Disease of Rhododendron and Blueberry.</title>
        <authorList>
            <person name="Kuzmanovic N."/>
            <person name="Behrens P."/>
            <person name="Idczak E."/>
            <person name="Wagner S."/>
            <person name="Gotz M."/>
            <person name="Sproer C."/>
            <person name="Bunk B."/>
            <person name="Overmann J."/>
            <person name="Smalla K."/>
        </authorList>
    </citation>
    <scope>NUCLEOTIDE SEQUENCE</scope>
    <source>
        <strain evidence="2">Rho-6.2</strain>
    </source>
</reference>
<name>A0ABY8IMK4_9HYPH</name>
<evidence type="ECO:0000313" key="2">
    <source>
        <dbReference type="EMBL" id="WFS24759.1"/>
    </source>
</evidence>
<proteinExistence type="predicted"/>
<dbReference type="InterPro" id="IPR006311">
    <property type="entry name" value="TAT_signal"/>
</dbReference>
<dbReference type="Pfam" id="PF00188">
    <property type="entry name" value="CAP"/>
    <property type="match status" value="1"/>
</dbReference>
<keyword evidence="3" id="KW-1185">Reference proteome</keyword>
<dbReference type="InterPro" id="IPR035940">
    <property type="entry name" value="CAP_sf"/>
</dbReference>
<sequence>MENSLLTRRNALRLGGVALVAGVASCATKPLPVARNLPGADQTAAALPLVNALRAQHGLPPLAIDPAATDAALYQAKRMANLRKMAHLIGFGDDFGRRVKASGVKLPAAENIAEGQRSVNAVVNAWIHSPHHLENMLGPYTGLGVAVSPGFAPGQMPYWSMVLSRL</sequence>
<accession>A0ABY8IMK4</accession>
<gene>
    <name evidence="2" type="ORF">PR018_00715</name>
</gene>
<dbReference type="SUPFAM" id="SSF55797">
    <property type="entry name" value="PR-1-like"/>
    <property type="match status" value="1"/>
</dbReference>
<reference evidence="2" key="2">
    <citation type="journal article" date="2023" name="MicrobiologyOpen">
        <title>Genomics of the tumorigenes clade of the family Rhizobiaceae and description of Rhizobium rhododendri sp. nov.</title>
        <authorList>
            <person name="Kuzmanovic N."/>
            <person name="diCenzo G.C."/>
            <person name="Bunk B."/>
            <person name="Sproeer C."/>
            <person name="Fruehling A."/>
            <person name="Neumann-Schaal M."/>
            <person name="Overmann J."/>
            <person name="Smalla K."/>
        </authorList>
    </citation>
    <scope>NUCLEOTIDE SEQUENCE</scope>
    <source>
        <strain evidence="2">Rho-6.2</strain>
    </source>
</reference>
<dbReference type="PROSITE" id="PS51318">
    <property type="entry name" value="TAT"/>
    <property type="match status" value="1"/>
</dbReference>
<protein>
    <submittedName>
        <fullName evidence="2">CAP domain-containing protein</fullName>
    </submittedName>
</protein>
<dbReference type="Gene3D" id="3.40.33.10">
    <property type="entry name" value="CAP"/>
    <property type="match status" value="1"/>
</dbReference>
<organism evidence="2 3">
    <name type="scientific">Rhizobium rhododendri</name>
    <dbReference type="NCBI Taxonomy" id="2506430"/>
    <lineage>
        <taxon>Bacteria</taxon>
        <taxon>Pseudomonadati</taxon>
        <taxon>Pseudomonadota</taxon>
        <taxon>Alphaproteobacteria</taxon>
        <taxon>Hyphomicrobiales</taxon>
        <taxon>Rhizobiaceae</taxon>
        <taxon>Rhizobium/Agrobacterium group</taxon>
        <taxon>Rhizobium</taxon>
    </lineage>
</organism>
<dbReference type="PANTHER" id="PTHR31157:SF1">
    <property type="entry name" value="SCP DOMAIN-CONTAINING PROTEIN"/>
    <property type="match status" value="1"/>
</dbReference>
<evidence type="ECO:0000313" key="3">
    <source>
        <dbReference type="Proteomes" id="UP000318939"/>
    </source>
</evidence>
<dbReference type="PANTHER" id="PTHR31157">
    <property type="entry name" value="SCP DOMAIN-CONTAINING PROTEIN"/>
    <property type="match status" value="1"/>
</dbReference>